<proteinExistence type="predicted"/>
<name>A0A151CH63_9BACT</name>
<feature type="domain" description="YtkA-like" evidence="2">
    <location>
        <begin position="92"/>
        <end position="164"/>
    </location>
</feature>
<organism evidence="3 4">
    <name type="scientific">Sulfurovum riftiae</name>
    <dbReference type="NCBI Taxonomy" id="1630136"/>
    <lineage>
        <taxon>Bacteria</taxon>
        <taxon>Pseudomonadati</taxon>
        <taxon>Campylobacterota</taxon>
        <taxon>Epsilonproteobacteria</taxon>
        <taxon>Campylobacterales</taxon>
        <taxon>Sulfurovaceae</taxon>
        <taxon>Sulfurovum</taxon>
    </lineage>
</organism>
<comment type="caution">
    <text evidence="3">The sequence shown here is derived from an EMBL/GenBank/DDBJ whole genome shotgun (WGS) entry which is preliminary data.</text>
</comment>
<evidence type="ECO:0000313" key="4">
    <source>
        <dbReference type="Proteomes" id="UP000075359"/>
    </source>
</evidence>
<dbReference type="RefSeq" id="WP_067330281.1">
    <property type="nucleotide sequence ID" value="NZ_LNKT01000012.1"/>
</dbReference>
<dbReference type="STRING" id="1630136.AS592_08405"/>
<keyword evidence="1" id="KW-0812">Transmembrane</keyword>
<dbReference type="InterPro" id="IPR032693">
    <property type="entry name" value="YtkA-like_dom"/>
</dbReference>
<evidence type="ECO:0000256" key="1">
    <source>
        <dbReference type="SAM" id="Phobius"/>
    </source>
</evidence>
<keyword evidence="1" id="KW-0472">Membrane</keyword>
<dbReference type="Pfam" id="PF13115">
    <property type="entry name" value="YtkA"/>
    <property type="match status" value="1"/>
</dbReference>
<reference evidence="3 4" key="1">
    <citation type="submission" date="2015-11" db="EMBL/GenBank/DDBJ databases">
        <title>Draft genome of Sulfurovum riftiae 1812E, a member of the Epsilonproteobacteria isolated from the tube of the deep-sea hydrothermal vent tubewom Riftia pachyptila.</title>
        <authorList>
            <person name="Vetriani C."/>
            <person name="Giovannelli D."/>
        </authorList>
    </citation>
    <scope>NUCLEOTIDE SEQUENCE [LARGE SCALE GENOMIC DNA]</scope>
    <source>
        <strain evidence="3 4">1812E</strain>
    </source>
</reference>
<gene>
    <name evidence="3" type="ORF">AS592_08405</name>
</gene>
<keyword evidence="1" id="KW-1133">Transmembrane helix</keyword>
<dbReference type="EMBL" id="LNKT01000012">
    <property type="protein sequence ID" value="KYJ86837.1"/>
    <property type="molecule type" value="Genomic_DNA"/>
</dbReference>
<evidence type="ECO:0000313" key="3">
    <source>
        <dbReference type="EMBL" id="KYJ86837.1"/>
    </source>
</evidence>
<dbReference type="Proteomes" id="UP000075359">
    <property type="component" value="Unassembled WGS sequence"/>
</dbReference>
<protein>
    <recommendedName>
        <fullName evidence="2">YtkA-like domain-containing protein</fullName>
    </recommendedName>
</protein>
<evidence type="ECO:0000259" key="2">
    <source>
        <dbReference type="Pfam" id="PF13115"/>
    </source>
</evidence>
<dbReference type="OrthoDB" id="5324824at2"/>
<keyword evidence="4" id="KW-1185">Reference proteome</keyword>
<accession>A0A151CH63</accession>
<sequence length="184" mass="21211">MAKENNKEKTYWPHMILGFLMVGITLGYWTVKSASSVPVQEENEYMMKYQTADYNINEILAKKRAFDKVYTITISDVEMLPVKKNEIQHRQLKEQVKLHKGENSFTYTVADRSSMPVSDANVSFLLTRPHTKKDDVIIDTIPFSDGKYRVKVSIEKPGRYILRLRAKIGKAVGYSDIPAYLKPE</sequence>
<dbReference type="AlphaFoldDB" id="A0A151CH63"/>
<feature type="transmembrane region" description="Helical" evidence="1">
    <location>
        <begin position="12"/>
        <end position="31"/>
    </location>
</feature>